<protein>
    <submittedName>
        <fullName evidence="1">HutD family protein</fullName>
    </submittedName>
</protein>
<proteinExistence type="predicted"/>
<gene>
    <name evidence="1" type="ORF">F6X42_23950</name>
</gene>
<comment type="caution">
    <text evidence="1">The sequence shown here is derived from an EMBL/GenBank/DDBJ whole genome shotgun (WGS) entry which is preliminary data.</text>
</comment>
<name>A0ABR7PTC1_9BURK</name>
<sequence>MVLAPSPEARVPAGLTIRPLASYALQPWRNGGGRTRPLAEGADGAWRISLAEVERDGPYSRFPDMDRLSLVVQGAGVDLRHAGNHVMLEPGRAVEYDGAIDWQATLRGGPVIALNTMAARGRFRSRVVPLHETTLVPTGSFALVLPLSGTCAWRTEDRTRAPALASDSVITRHIDGPDLLVTPLADAVPTPLFPSASGAAVALVLIESVGQLKLRNEGNVT</sequence>
<dbReference type="PANTHER" id="PTHR37943:SF1">
    <property type="entry name" value="PROTEIN VES"/>
    <property type="match status" value="1"/>
</dbReference>
<evidence type="ECO:0000313" key="2">
    <source>
        <dbReference type="Proteomes" id="UP000736373"/>
    </source>
</evidence>
<evidence type="ECO:0000313" key="1">
    <source>
        <dbReference type="EMBL" id="MBC8749521.1"/>
    </source>
</evidence>
<dbReference type="EMBL" id="VZQQ01000021">
    <property type="protein sequence ID" value="MBC8749521.1"/>
    <property type="molecule type" value="Genomic_DNA"/>
</dbReference>
<dbReference type="InterPro" id="IPR010282">
    <property type="entry name" value="Uncharacterised_HutD/Ves"/>
</dbReference>
<keyword evidence="2" id="KW-1185">Reference proteome</keyword>
<dbReference type="Proteomes" id="UP000736373">
    <property type="component" value="Unassembled WGS sequence"/>
</dbReference>
<dbReference type="Pfam" id="PF05962">
    <property type="entry name" value="HutD"/>
    <property type="match status" value="1"/>
</dbReference>
<dbReference type="InterPro" id="IPR014710">
    <property type="entry name" value="RmlC-like_jellyroll"/>
</dbReference>
<dbReference type="InterPro" id="IPR011051">
    <property type="entry name" value="RmlC_Cupin_sf"/>
</dbReference>
<reference evidence="1 2" key="1">
    <citation type="submission" date="2019-09" db="EMBL/GenBank/DDBJ databases">
        <title>Paraburkholderia podalyriae sp. nov., A South African Podalyria-associated rhizobium.</title>
        <authorList>
            <person name="Mavima L."/>
            <person name="Beukes C.W."/>
            <person name="Palmer M."/>
            <person name="De Meyer S.E."/>
            <person name="James E.K."/>
            <person name="Maluk M."/>
            <person name="Avontuur J.R."/>
            <person name="Chan W.Y."/>
            <person name="Venter S.N."/>
            <person name="Steenkamp E.T."/>
        </authorList>
    </citation>
    <scope>NUCLEOTIDE SEQUENCE [LARGE SCALE GENOMIC DNA]</scope>
    <source>
        <strain evidence="1 2">WC7.3b</strain>
    </source>
</reference>
<organism evidence="1 2">
    <name type="scientific">Paraburkholderia podalyriae</name>
    <dbReference type="NCBI Taxonomy" id="1938811"/>
    <lineage>
        <taxon>Bacteria</taxon>
        <taxon>Pseudomonadati</taxon>
        <taxon>Pseudomonadota</taxon>
        <taxon>Betaproteobacteria</taxon>
        <taxon>Burkholderiales</taxon>
        <taxon>Burkholderiaceae</taxon>
        <taxon>Paraburkholderia</taxon>
    </lineage>
</organism>
<dbReference type="Gene3D" id="2.60.120.10">
    <property type="entry name" value="Jelly Rolls"/>
    <property type="match status" value="1"/>
</dbReference>
<accession>A0ABR7PTC1</accession>
<dbReference type="PANTHER" id="PTHR37943">
    <property type="entry name" value="PROTEIN VES"/>
    <property type="match status" value="1"/>
</dbReference>
<dbReference type="SUPFAM" id="SSF51182">
    <property type="entry name" value="RmlC-like cupins"/>
    <property type="match status" value="1"/>
</dbReference>